<organism evidence="3 4">
    <name type="scientific">Sulfitobacter aestuarii</name>
    <dbReference type="NCBI Taxonomy" id="2161676"/>
    <lineage>
        <taxon>Bacteria</taxon>
        <taxon>Pseudomonadati</taxon>
        <taxon>Pseudomonadota</taxon>
        <taxon>Alphaproteobacteria</taxon>
        <taxon>Rhodobacterales</taxon>
        <taxon>Roseobacteraceae</taxon>
        <taxon>Sulfitobacter</taxon>
    </lineage>
</organism>
<dbReference type="Gene3D" id="3.50.50.60">
    <property type="entry name" value="FAD/NAD(P)-binding domain"/>
    <property type="match status" value="1"/>
</dbReference>
<reference evidence="4" key="1">
    <citation type="journal article" date="2019" name="Int. J. Syst. Evol. Microbiol.">
        <title>The Global Catalogue of Microorganisms (GCM) 10K type strain sequencing project: providing services to taxonomists for standard genome sequencing and annotation.</title>
        <authorList>
            <consortium name="The Broad Institute Genomics Platform"/>
            <consortium name="The Broad Institute Genome Sequencing Center for Infectious Disease"/>
            <person name="Wu L."/>
            <person name="Ma J."/>
        </authorList>
    </citation>
    <scope>NUCLEOTIDE SEQUENCE [LARGE SCALE GENOMIC DNA]</scope>
    <source>
        <strain evidence="4">TISTR 2562</strain>
    </source>
</reference>
<evidence type="ECO:0000313" key="4">
    <source>
        <dbReference type="Proteomes" id="UP001597474"/>
    </source>
</evidence>
<proteinExistence type="predicted"/>
<dbReference type="RefSeq" id="WP_386375923.1">
    <property type="nucleotide sequence ID" value="NZ_JBHUMP010000027.1"/>
</dbReference>
<dbReference type="InterPro" id="IPR036188">
    <property type="entry name" value="FAD/NAD-bd_sf"/>
</dbReference>
<gene>
    <name evidence="3" type="ORF">ACFSUD_18155</name>
</gene>
<dbReference type="PANTHER" id="PTHR13847">
    <property type="entry name" value="SARCOSINE DEHYDROGENASE-RELATED"/>
    <property type="match status" value="1"/>
</dbReference>
<evidence type="ECO:0000259" key="2">
    <source>
        <dbReference type="Pfam" id="PF01266"/>
    </source>
</evidence>
<sequence length="429" mass="46775">MIQNELPSIAKSVWSATSHEPPECPPFTGNQETDVAIIGGGFTGLTAALHLAKSGVCVTLLEAETPGWGASGRNGGQLNPGLKEDPDKVEQHFGPAYGKRAVETSGKAVDLVASLIAEHEIDCSFSRPGWIQPIHDMSAWSTVARRVAQWQRREAPLRMLSETETADLLGTGAYKGAMLDERGGQLHPLNYAIGLAKAAIKHGAKLHAHSRVLGIEKQGASQVLRLNTGQLRARRVLICTNGYTDQVAPQHRRTVVPIRSIQIATDPLTDNLRRSILPHGHSASDSRRLLLYFRLDADGRFLMGGRGDYSESGLKRQFAALHKVTRQIYPQLEDTPFTYHWGGYVAMTADHYPHLASAGDGVMSAMGYNGRGVAMATALGKVLADWASGVREEDLDFPVSKLQPIPFHFMRRPAVAATIAWSRLRDTWG</sequence>
<dbReference type="PANTHER" id="PTHR13847:SF281">
    <property type="entry name" value="FAD DEPENDENT OXIDOREDUCTASE DOMAIN-CONTAINING PROTEIN"/>
    <property type="match status" value="1"/>
</dbReference>
<dbReference type="GO" id="GO:0016491">
    <property type="term" value="F:oxidoreductase activity"/>
    <property type="evidence" value="ECO:0007669"/>
    <property type="project" value="UniProtKB-KW"/>
</dbReference>
<keyword evidence="1 3" id="KW-0560">Oxidoreductase</keyword>
<keyword evidence="4" id="KW-1185">Reference proteome</keyword>
<comment type="caution">
    <text evidence="3">The sequence shown here is derived from an EMBL/GenBank/DDBJ whole genome shotgun (WGS) entry which is preliminary data.</text>
</comment>
<dbReference type="EC" id="1.-.-.-" evidence="3"/>
<evidence type="ECO:0000256" key="1">
    <source>
        <dbReference type="ARBA" id="ARBA00023002"/>
    </source>
</evidence>
<feature type="domain" description="FAD dependent oxidoreductase" evidence="2">
    <location>
        <begin position="34"/>
        <end position="386"/>
    </location>
</feature>
<evidence type="ECO:0000313" key="3">
    <source>
        <dbReference type="EMBL" id="MFD2741498.1"/>
    </source>
</evidence>
<dbReference type="InterPro" id="IPR006076">
    <property type="entry name" value="FAD-dep_OxRdtase"/>
</dbReference>
<name>A0ABW5U6H0_9RHOB</name>
<dbReference type="EMBL" id="JBHUMP010000027">
    <property type="protein sequence ID" value="MFD2741498.1"/>
    <property type="molecule type" value="Genomic_DNA"/>
</dbReference>
<protein>
    <submittedName>
        <fullName evidence="3">NAD(P)/FAD-dependent oxidoreductase</fullName>
        <ecNumber evidence="3">1.-.-.-</ecNumber>
    </submittedName>
</protein>
<dbReference type="Gene3D" id="3.30.9.10">
    <property type="entry name" value="D-Amino Acid Oxidase, subunit A, domain 2"/>
    <property type="match status" value="1"/>
</dbReference>
<dbReference type="Pfam" id="PF01266">
    <property type="entry name" value="DAO"/>
    <property type="match status" value="1"/>
</dbReference>
<accession>A0ABW5U6H0</accession>
<dbReference type="SUPFAM" id="SSF51905">
    <property type="entry name" value="FAD/NAD(P)-binding domain"/>
    <property type="match status" value="1"/>
</dbReference>
<dbReference type="Proteomes" id="UP001597474">
    <property type="component" value="Unassembled WGS sequence"/>
</dbReference>